<feature type="compositionally biased region" description="Basic and acidic residues" evidence="1">
    <location>
        <begin position="300"/>
        <end position="309"/>
    </location>
</feature>
<keyword evidence="3" id="KW-1185">Reference proteome</keyword>
<dbReference type="EMBL" id="JBHTAS010000001">
    <property type="protein sequence ID" value="MFC7138671.1"/>
    <property type="molecule type" value="Genomic_DNA"/>
</dbReference>
<dbReference type="RefSeq" id="WP_274324286.1">
    <property type="nucleotide sequence ID" value="NZ_CP118158.1"/>
</dbReference>
<evidence type="ECO:0000313" key="3">
    <source>
        <dbReference type="Proteomes" id="UP001596432"/>
    </source>
</evidence>
<evidence type="ECO:0000256" key="1">
    <source>
        <dbReference type="SAM" id="MobiDB-lite"/>
    </source>
</evidence>
<protein>
    <submittedName>
        <fullName evidence="2">Uncharacterized protein</fullName>
    </submittedName>
</protein>
<accession>A0ABD5XZ66</accession>
<feature type="compositionally biased region" description="Gly residues" evidence="1">
    <location>
        <begin position="333"/>
        <end position="346"/>
    </location>
</feature>
<feature type="region of interest" description="Disordered" evidence="1">
    <location>
        <begin position="292"/>
        <end position="360"/>
    </location>
</feature>
<dbReference type="SUPFAM" id="SSF101898">
    <property type="entry name" value="NHL repeat"/>
    <property type="match status" value="1"/>
</dbReference>
<proteinExistence type="predicted"/>
<comment type="caution">
    <text evidence="2">The sequence shown here is derived from an EMBL/GenBank/DDBJ whole genome shotgun (WGS) entry which is preliminary data.</text>
</comment>
<dbReference type="GeneID" id="78818912"/>
<organism evidence="2 3">
    <name type="scientific">Halosimplex aquaticum</name>
    <dbReference type="NCBI Taxonomy" id="3026162"/>
    <lineage>
        <taxon>Archaea</taxon>
        <taxon>Methanobacteriati</taxon>
        <taxon>Methanobacteriota</taxon>
        <taxon>Stenosarchaea group</taxon>
        <taxon>Halobacteria</taxon>
        <taxon>Halobacteriales</taxon>
        <taxon>Haloarculaceae</taxon>
        <taxon>Halosimplex</taxon>
    </lineage>
</organism>
<feature type="compositionally biased region" description="Low complexity" evidence="1">
    <location>
        <begin position="347"/>
        <end position="360"/>
    </location>
</feature>
<name>A0ABD5XZ66_9EURY</name>
<dbReference type="Proteomes" id="UP001596432">
    <property type="component" value="Unassembled WGS sequence"/>
</dbReference>
<evidence type="ECO:0000313" key="2">
    <source>
        <dbReference type="EMBL" id="MFC7138671.1"/>
    </source>
</evidence>
<reference evidence="2 3" key="1">
    <citation type="journal article" date="2019" name="Int. J. Syst. Evol. Microbiol.">
        <title>The Global Catalogue of Microorganisms (GCM) 10K type strain sequencing project: providing services to taxonomists for standard genome sequencing and annotation.</title>
        <authorList>
            <consortium name="The Broad Institute Genomics Platform"/>
            <consortium name="The Broad Institute Genome Sequencing Center for Infectious Disease"/>
            <person name="Wu L."/>
            <person name="Ma J."/>
        </authorList>
    </citation>
    <scope>NUCLEOTIDE SEQUENCE [LARGE SCALE GENOMIC DNA]</scope>
    <source>
        <strain evidence="2 3">XZYJT29</strain>
    </source>
</reference>
<sequence length="360" mass="37906">MWELGPDADKPEWRTVESPFQKTIFSVVNTSEGPYAIGDGGTLLADRGGGWEIVLDDGPRTRDNQLRGLDVTDDGNRVWFAGSSGALGCYDVTTRRKYDYSGPNQMTSTWEGIAVAGPAGAEKVLVANGSGEVLPFTIDGFDEDWGPVSKPASKGSNVAALAAAPDGVGYAVDTSGNAFRTTATDGWEDIGIVNAQVKFYDIFAGRQGRVYVAAGDGRIYRYDDSYRSWTPIGVAEKSLRAFDVHGDQMVVIGHGGAIYERTGSDRWEQLTSPVDGTLFDVALGDPDIIVGKSGTILQRPRGEPRHAGESPDGDQYDDRGEYFDPDGNAPGESGSGGSTGTSGGSTGNTSSGSAGDTSSQ</sequence>
<gene>
    <name evidence="2" type="ORF">ACFQMA_02325</name>
</gene>
<dbReference type="AlphaFoldDB" id="A0ABD5XZ66"/>